<dbReference type="NCBIfam" id="TIGR00731">
    <property type="entry name" value="bL25_bact_ctc"/>
    <property type="match status" value="1"/>
</dbReference>
<dbReference type="Proteomes" id="UP000741863">
    <property type="component" value="Unassembled WGS sequence"/>
</dbReference>
<evidence type="ECO:0000256" key="6">
    <source>
        <dbReference type="SAM" id="MobiDB-lite"/>
    </source>
</evidence>
<dbReference type="InterPro" id="IPR037121">
    <property type="entry name" value="Ribosomal_bL25_C"/>
</dbReference>
<keyword evidence="3 5" id="KW-0689">Ribosomal protein</keyword>
<evidence type="ECO:0000256" key="4">
    <source>
        <dbReference type="ARBA" id="ARBA00023274"/>
    </source>
</evidence>
<dbReference type="InterPro" id="IPR020056">
    <property type="entry name" value="Rbsml_bL25/Gln-tRNA_synth_N"/>
</dbReference>
<keyword evidence="1 5" id="KW-0699">rRNA-binding</keyword>
<dbReference type="InterPro" id="IPR020930">
    <property type="entry name" value="Ribosomal_uL5_bac-type"/>
</dbReference>
<dbReference type="InterPro" id="IPR001021">
    <property type="entry name" value="Ribosomal_bL25_long"/>
</dbReference>
<dbReference type="HAMAP" id="MF_01334">
    <property type="entry name" value="Ribosomal_bL25_CTC"/>
    <property type="match status" value="1"/>
</dbReference>
<feature type="domain" description="Large ribosomal subunit protein bL25 beta" evidence="8">
    <location>
        <begin position="101"/>
        <end position="182"/>
    </location>
</feature>
<dbReference type="Pfam" id="PF14693">
    <property type="entry name" value="Ribosomal_TL5_C"/>
    <property type="match status" value="1"/>
</dbReference>
<organism evidence="9 10">
    <name type="scientific">Geomicrobium sediminis</name>
    <dbReference type="NCBI Taxonomy" id="1347788"/>
    <lineage>
        <taxon>Bacteria</taxon>
        <taxon>Bacillati</taxon>
        <taxon>Bacillota</taxon>
        <taxon>Bacilli</taxon>
        <taxon>Bacillales</taxon>
        <taxon>Geomicrobium</taxon>
    </lineage>
</organism>
<dbReference type="Gene3D" id="2.170.120.20">
    <property type="entry name" value="Ribosomal protein L25, beta domain"/>
    <property type="match status" value="1"/>
</dbReference>
<keyword evidence="4 5" id="KW-0687">Ribonucleoprotein</keyword>
<dbReference type="SUPFAM" id="SSF50715">
    <property type="entry name" value="Ribosomal protein L25-like"/>
    <property type="match status" value="1"/>
</dbReference>
<evidence type="ECO:0000256" key="5">
    <source>
        <dbReference type="HAMAP-Rule" id="MF_01334"/>
    </source>
</evidence>
<protein>
    <recommendedName>
        <fullName evidence="5">Large ribosomal subunit protein bL25</fullName>
    </recommendedName>
    <alternativeName>
        <fullName evidence="5">General stress protein CTC</fullName>
    </alternativeName>
</protein>
<dbReference type="RefSeq" id="WP_204699864.1">
    <property type="nucleotide sequence ID" value="NZ_JAFBEC010000027.1"/>
</dbReference>
<feature type="region of interest" description="Disordered" evidence="6">
    <location>
        <begin position="181"/>
        <end position="215"/>
    </location>
</feature>
<evidence type="ECO:0000313" key="10">
    <source>
        <dbReference type="Proteomes" id="UP000741863"/>
    </source>
</evidence>
<name>A0ABS2PJF5_9BACL</name>
<gene>
    <name evidence="5" type="primary">rplY</name>
    <name evidence="5" type="synonym">ctc</name>
    <name evidence="9" type="ORF">JOD17_004304</name>
</gene>
<comment type="caution">
    <text evidence="9">The sequence shown here is derived from an EMBL/GenBank/DDBJ whole genome shotgun (WGS) entry which is preliminary data.</text>
</comment>
<dbReference type="EMBL" id="JAFBEC010000027">
    <property type="protein sequence ID" value="MBM7635155.1"/>
    <property type="molecule type" value="Genomic_DNA"/>
</dbReference>
<evidence type="ECO:0000259" key="7">
    <source>
        <dbReference type="Pfam" id="PF01386"/>
    </source>
</evidence>
<keyword evidence="2 5" id="KW-0694">RNA-binding</keyword>
<dbReference type="InterPro" id="IPR011035">
    <property type="entry name" value="Ribosomal_bL25/Gln-tRNA_synth"/>
</dbReference>
<dbReference type="GO" id="GO:0005840">
    <property type="term" value="C:ribosome"/>
    <property type="evidence" value="ECO:0007669"/>
    <property type="project" value="UniProtKB-KW"/>
</dbReference>
<dbReference type="InterPro" id="IPR029751">
    <property type="entry name" value="Ribosomal_L25_dom"/>
</dbReference>
<feature type="domain" description="Large ribosomal subunit protein bL25 L25" evidence="7">
    <location>
        <begin position="4"/>
        <end position="92"/>
    </location>
</feature>
<dbReference type="InterPro" id="IPR020057">
    <property type="entry name" value="Ribosomal_bL25_b-dom"/>
</dbReference>
<evidence type="ECO:0000256" key="1">
    <source>
        <dbReference type="ARBA" id="ARBA00022730"/>
    </source>
</evidence>
<feature type="compositionally biased region" description="Acidic residues" evidence="6">
    <location>
        <begin position="184"/>
        <end position="215"/>
    </location>
</feature>
<dbReference type="CDD" id="cd00495">
    <property type="entry name" value="Ribosomal_L25_TL5_CTC"/>
    <property type="match status" value="1"/>
</dbReference>
<sequence length="215" mass="23420">MAKLQAHSRNDLRRSVTRKLRVDGFVPAVLYGKKTESTAVSVPSIEFMKTLREAGRNGIIDLFVDGDGKKHQVMVHDLQNDILKGNTTHIDFFEVDMKSELDADVAVNLVGDAPGEAEGGVLSHMLYTISVRALPTEIPESIEVDISQLGIGDSISVSDLKSGKNFEFNNDDEETVVAVLAPTLEDEGTEEEASDEPELVENDEASDEGSDDSEQ</sequence>
<dbReference type="NCBIfam" id="NF004133">
    <property type="entry name" value="PRK05618.2-4"/>
    <property type="match status" value="1"/>
</dbReference>
<dbReference type="Gene3D" id="2.40.240.10">
    <property type="entry name" value="Ribosomal Protein L25, Chain P"/>
    <property type="match status" value="1"/>
</dbReference>
<evidence type="ECO:0000313" key="9">
    <source>
        <dbReference type="EMBL" id="MBM7635155.1"/>
    </source>
</evidence>
<comment type="subunit">
    <text evidence="5">Part of the 50S ribosomal subunit; part of the 5S rRNA/L5/L18/L25 subcomplex. Contacts the 5S rRNA. Binds to the 5S rRNA independently of L5 and L18.</text>
</comment>
<evidence type="ECO:0000259" key="8">
    <source>
        <dbReference type="Pfam" id="PF14693"/>
    </source>
</evidence>
<dbReference type="PANTHER" id="PTHR33284">
    <property type="entry name" value="RIBOSOMAL PROTEIN L25/GLN-TRNA SYNTHETASE, ANTI-CODON-BINDING DOMAIN-CONTAINING PROTEIN"/>
    <property type="match status" value="1"/>
</dbReference>
<evidence type="ECO:0000256" key="3">
    <source>
        <dbReference type="ARBA" id="ARBA00022980"/>
    </source>
</evidence>
<proteinExistence type="inferred from homology"/>
<reference evidence="9 10" key="1">
    <citation type="submission" date="2021-01" db="EMBL/GenBank/DDBJ databases">
        <title>Genomic Encyclopedia of Type Strains, Phase IV (KMG-IV): sequencing the most valuable type-strain genomes for metagenomic binning, comparative biology and taxonomic classification.</title>
        <authorList>
            <person name="Goeker M."/>
        </authorList>
    </citation>
    <scope>NUCLEOTIDE SEQUENCE [LARGE SCALE GENOMIC DNA]</scope>
    <source>
        <strain evidence="9 10">DSM 25540</strain>
    </source>
</reference>
<dbReference type="PANTHER" id="PTHR33284:SF1">
    <property type="entry name" value="RIBOSOMAL PROTEIN L25_GLN-TRNA SYNTHETASE, ANTI-CODON-BINDING DOMAIN-CONTAINING PROTEIN"/>
    <property type="match status" value="1"/>
</dbReference>
<dbReference type="Pfam" id="PF01386">
    <property type="entry name" value="Ribosomal_L25p"/>
    <property type="match status" value="1"/>
</dbReference>
<keyword evidence="10" id="KW-1185">Reference proteome</keyword>
<accession>A0ABS2PJF5</accession>
<evidence type="ECO:0000256" key="2">
    <source>
        <dbReference type="ARBA" id="ARBA00022884"/>
    </source>
</evidence>
<comment type="similarity">
    <text evidence="5">Belongs to the bacterial ribosomal protein bL25 family. CTC subfamily.</text>
</comment>
<comment type="function">
    <text evidence="5">This is one of the proteins that binds to the 5S RNA in the ribosome where it forms part of the central protuberance.</text>
</comment>